<name>A0A256JHD2_HALEZ</name>
<proteinExistence type="predicted"/>
<feature type="compositionally biased region" description="Basic and acidic residues" evidence="1">
    <location>
        <begin position="55"/>
        <end position="64"/>
    </location>
</feature>
<accession>A0A256JHD2</accession>
<evidence type="ECO:0000313" key="3">
    <source>
        <dbReference type="Proteomes" id="UP000216758"/>
    </source>
</evidence>
<evidence type="ECO:0000256" key="1">
    <source>
        <dbReference type="SAM" id="MobiDB-lite"/>
    </source>
</evidence>
<dbReference type="RefSeq" id="WP_094583453.1">
    <property type="nucleotide sequence ID" value="NZ_NHPB01000099.1"/>
</dbReference>
<dbReference type="Proteomes" id="UP000216758">
    <property type="component" value="Unassembled WGS sequence"/>
</dbReference>
<evidence type="ECO:0000313" key="2">
    <source>
        <dbReference type="EMBL" id="OYR68150.1"/>
    </source>
</evidence>
<gene>
    <name evidence="2" type="ORF">DJ78_14540</name>
</gene>
<organism evidence="2 3">
    <name type="scientific">Halorubrum ezzemoulense</name>
    <name type="common">Halorubrum chaoviator</name>
    <dbReference type="NCBI Taxonomy" id="337243"/>
    <lineage>
        <taxon>Archaea</taxon>
        <taxon>Methanobacteriati</taxon>
        <taxon>Methanobacteriota</taxon>
        <taxon>Stenosarchaea group</taxon>
        <taxon>Halobacteria</taxon>
        <taxon>Halobacteriales</taxon>
        <taxon>Haloferacaceae</taxon>
        <taxon>Halorubrum</taxon>
    </lineage>
</organism>
<protein>
    <submittedName>
        <fullName evidence="2">Uncharacterized protein</fullName>
    </submittedName>
</protein>
<reference evidence="2 3" key="1">
    <citation type="journal article" date="2014" name="Front. Microbiol.">
        <title>Population and genomic analysis of the genus Halorubrum.</title>
        <authorList>
            <person name="Fullmer M.S."/>
            <person name="Soucy S.M."/>
            <person name="Swithers K.S."/>
            <person name="Makkay A.M."/>
            <person name="Wheeler R."/>
            <person name="Ventosa A."/>
            <person name="Gogarten J.P."/>
            <person name="Papke R.T."/>
        </authorList>
    </citation>
    <scope>NUCLEOTIDE SEQUENCE [LARGE SCALE GENOMIC DNA]</scope>
    <source>
        <strain evidence="2 3">G37</strain>
    </source>
</reference>
<comment type="caution">
    <text evidence="2">The sequence shown here is derived from an EMBL/GenBank/DDBJ whole genome shotgun (WGS) entry which is preliminary data.</text>
</comment>
<dbReference type="EMBL" id="NHPB01000099">
    <property type="protein sequence ID" value="OYR68150.1"/>
    <property type="molecule type" value="Genomic_DNA"/>
</dbReference>
<dbReference type="AlphaFoldDB" id="A0A256JHD2"/>
<sequence>MRQTERGFDVAVRDDEGRIETMVTVTPIDGDEEQAEAIAELVRDEYQTTDDVFDVEGKSRDGDGGVRPVPPGVDNPTEAADE</sequence>
<feature type="region of interest" description="Disordered" evidence="1">
    <location>
        <begin position="47"/>
        <end position="82"/>
    </location>
</feature>